<evidence type="ECO:0000256" key="1">
    <source>
        <dbReference type="ARBA" id="ARBA00023015"/>
    </source>
</evidence>
<dbReference type="PANTHER" id="PTHR30055:SF234">
    <property type="entry name" value="HTH-TYPE TRANSCRIPTIONAL REGULATOR BETI"/>
    <property type="match status" value="1"/>
</dbReference>
<evidence type="ECO:0000256" key="2">
    <source>
        <dbReference type="ARBA" id="ARBA00023125"/>
    </source>
</evidence>
<keyword evidence="7" id="KW-1185">Reference proteome</keyword>
<evidence type="ECO:0000313" key="7">
    <source>
        <dbReference type="Proteomes" id="UP000475385"/>
    </source>
</evidence>
<proteinExistence type="predicted"/>
<protein>
    <submittedName>
        <fullName evidence="6">TetR/AcrR family transcriptional regulator</fullName>
    </submittedName>
</protein>
<dbReference type="InterPro" id="IPR009057">
    <property type="entry name" value="Homeodomain-like_sf"/>
</dbReference>
<feature type="domain" description="HTH tetR-type" evidence="5">
    <location>
        <begin position="10"/>
        <end position="70"/>
    </location>
</feature>
<sequence>MARPRAADHEEKRQAILKQAAELFATHGYDRASLAMLAKACDVSKTLVYHYWTDKAALLFDVLAQHLQQLVEIARGAVGTTPRARLETLAFLLLDAYRDADAVHRVQITCLTLLAPAQQEALRSLERALVAEAAAIIADLHPTLAEDRRLLKPLTMSFFAMLNWHHLWHRDRGPLSREDYARMVAALIAEGGGPAARILGPALDSA</sequence>
<name>A0A6M1LKJ6_9PROT</name>
<feature type="DNA-binding region" description="H-T-H motif" evidence="4">
    <location>
        <begin position="33"/>
        <end position="52"/>
    </location>
</feature>
<dbReference type="GO" id="GO:0000976">
    <property type="term" value="F:transcription cis-regulatory region binding"/>
    <property type="evidence" value="ECO:0007669"/>
    <property type="project" value="TreeGrafter"/>
</dbReference>
<dbReference type="PROSITE" id="PS50977">
    <property type="entry name" value="HTH_TETR_2"/>
    <property type="match status" value="1"/>
</dbReference>
<dbReference type="InterPro" id="IPR041490">
    <property type="entry name" value="KstR2_TetR_C"/>
</dbReference>
<dbReference type="PRINTS" id="PR00455">
    <property type="entry name" value="HTHTETR"/>
</dbReference>
<evidence type="ECO:0000313" key="6">
    <source>
        <dbReference type="EMBL" id="NGM20858.1"/>
    </source>
</evidence>
<accession>A0A6M1LKJ6</accession>
<keyword evidence="1" id="KW-0805">Transcription regulation</keyword>
<keyword evidence="3" id="KW-0804">Transcription</keyword>
<dbReference type="EMBL" id="JAAIKB010000004">
    <property type="protein sequence ID" value="NGM20858.1"/>
    <property type="molecule type" value="Genomic_DNA"/>
</dbReference>
<evidence type="ECO:0000256" key="3">
    <source>
        <dbReference type="ARBA" id="ARBA00023163"/>
    </source>
</evidence>
<dbReference type="GO" id="GO:0003700">
    <property type="term" value="F:DNA-binding transcription factor activity"/>
    <property type="evidence" value="ECO:0007669"/>
    <property type="project" value="TreeGrafter"/>
</dbReference>
<comment type="caution">
    <text evidence="6">The sequence shown here is derived from an EMBL/GenBank/DDBJ whole genome shotgun (WGS) entry which is preliminary data.</text>
</comment>
<dbReference type="RefSeq" id="WP_164694753.1">
    <property type="nucleotide sequence ID" value="NZ_JAAIKB010000004.1"/>
</dbReference>
<dbReference type="Gene3D" id="1.10.10.60">
    <property type="entry name" value="Homeodomain-like"/>
    <property type="match status" value="1"/>
</dbReference>
<dbReference type="InterPro" id="IPR001647">
    <property type="entry name" value="HTH_TetR"/>
</dbReference>
<keyword evidence="2 4" id="KW-0238">DNA-binding</keyword>
<dbReference type="Gene3D" id="1.10.357.10">
    <property type="entry name" value="Tetracycline Repressor, domain 2"/>
    <property type="match status" value="1"/>
</dbReference>
<dbReference type="Pfam" id="PF17932">
    <property type="entry name" value="TetR_C_24"/>
    <property type="match status" value="1"/>
</dbReference>
<organism evidence="6 7">
    <name type="scientific">Falsiroseomonas algicola</name>
    <dbReference type="NCBI Taxonomy" id="2716930"/>
    <lineage>
        <taxon>Bacteria</taxon>
        <taxon>Pseudomonadati</taxon>
        <taxon>Pseudomonadota</taxon>
        <taxon>Alphaproteobacteria</taxon>
        <taxon>Acetobacterales</taxon>
        <taxon>Roseomonadaceae</taxon>
        <taxon>Falsiroseomonas</taxon>
    </lineage>
</organism>
<gene>
    <name evidence="6" type="ORF">G3576_12605</name>
</gene>
<dbReference type="SUPFAM" id="SSF46689">
    <property type="entry name" value="Homeodomain-like"/>
    <property type="match status" value="1"/>
</dbReference>
<dbReference type="PROSITE" id="PS01081">
    <property type="entry name" value="HTH_TETR_1"/>
    <property type="match status" value="1"/>
</dbReference>
<evidence type="ECO:0000256" key="4">
    <source>
        <dbReference type="PROSITE-ProRule" id="PRU00335"/>
    </source>
</evidence>
<dbReference type="InterPro" id="IPR023772">
    <property type="entry name" value="DNA-bd_HTH_TetR-type_CS"/>
</dbReference>
<dbReference type="Proteomes" id="UP000475385">
    <property type="component" value="Unassembled WGS sequence"/>
</dbReference>
<dbReference type="Pfam" id="PF00440">
    <property type="entry name" value="TetR_N"/>
    <property type="match status" value="1"/>
</dbReference>
<reference evidence="6 7" key="1">
    <citation type="submission" date="2020-03" db="EMBL/GenBank/DDBJ databases">
        <title>Roseomonas stagni sp. nov., isolated from pond water in Japan.</title>
        <authorList>
            <person name="Furuhata K."/>
            <person name="Miyamoto H."/>
            <person name="Goto K."/>
        </authorList>
    </citation>
    <scope>NUCLEOTIDE SEQUENCE [LARGE SCALE GENOMIC DNA]</scope>
    <source>
        <strain evidence="6 7">PeD5</strain>
    </source>
</reference>
<dbReference type="PANTHER" id="PTHR30055">
    <property type="entry name" value="HTH-TYPE TRANSCRIPTIONAL REGULATOR RUTR"/>
    <property type="match status" value="1"/>
</dbReference>
<evidence type="ECO:0000259" key="5">
    <source>
        <dbReference type="PROSITE" id="PS50977"/>
    </source>
</evidence>
<dbReference type="InterPro" id="IPR050109">
    <property type="entry name" value="HTH-type_TetR-like_transc_reg"/>
</dbReference>
<dbReference type="AlphaFoldDB" id="A0A6M1LKJ6"/>